<feature type="non-terminal residue" evidence="1">
    <location>
        <position position="1"/>
    </location>
</feature>
<comment type="caution">
    <text evidence="1">The sequence shown here is derived from an EMBL/GenBank/DDBJ whole genome shotgun (WGS) entry which is preliminary data.</text>
</comment>
<name>A0A7J9CXD2_GOSGO</name>
<evidence type="ECO:0000313" key="1">
    <source>
        <dbReference type="EMBL" id="MBA0752974.1"/>
    </source>
</evidence>
<dbReference type="OrthoDB" id="438553at2759"/>
<dbReference type="EMBL" id="JABEZY010040560">
    <property type="protein sequence ID" value="MBA0752974.1"/>
    <property type="molecule type" value="Genomic_DNA"/>
</dbReference>
<organism evidence="1 2">
    <name type="scientific">Gossypium gossypioides</name>
    <name type="common">Mexican cotton</name>
    <name type="synonym">Selera gossypioides</name>
    <dbReference type="NCBI Taxonomy" id="34282"/>
    <lineage>
        <taxon>Eukaryota</taxon>
        <taxon>Viridiplantae</taxon>
        <taxon>Streptophyta</taxon>
        <taxon>Embryophyta</taxon>
        <taxon>Tracheophyta</taxon>
        <taxon>Spermatophyta</taxon>
        <taxon>Magnoliopsida</taxon>
        <taxon>eudicotyledons</taxon>
        <taxon>Gunneridae</taxon>
        <taxon>Pentapetalae</taxon>
        <taxon>rosids</taxon>
        <taxon>malvids</taxon>
        <taxon>Malvales</taxon>
        <taxon>Malvaceae</taxon>
        <taxon>Malvoideae</taxon>
        <taxon>Gossypium</taxon>
    </lineage>
</organism>
<evidence type="ECO:0000313" key="2">
    <source>
        <dbReference type="Proteomes" id="UP000593579"/>
    </source>
</evidence>
<sequence>TDSLEIIHALQRSISTISNSALVRRIHQLLLKNNYWVARHIPKKANHVVNQIAKMVSTNSKMVNILTTIPTNLIDVLESDEVNGAFDLTS</sequence>
<reference evidence="1 2" key="1">
    <citation type="journal article" date="2019" name="Genome Biol. Evol.">
        <title>Insights into the evolution of the New World diploid cottons (Gossypium, subgenus Houzingenia) based on genome sequencing.</title>
        <authorList>
            <person name="Grover C.E."/>
            <person name="Arick M.A. 2nd"/>
            <person name="Thrash A."/>
            <person name="Conover J.L."/>
            <person name="Sanders W.S."/>
            <person name="Peterson D.G."/>
            <person name="Frelichowski J.E."/>
            <person name="Scheffler J.A."/>
            <person name="Scheffler B.E."/>
            <person name="Wendel J.F."/>
        </authorList>
    </citation>
    <scope>NUCLEOTIDE SEQUENCE [LARGE SCALE GENOMIC DNA]</scope>
    <source>
        <strain evidence="1">5</strain>
        <tissue evidence="1">Leaf</tissue>
    </source>
</reference>
<accession>A0A7J9CXD2</accession>
<dbReference type="Proteomes" id="UP000593579">
    <property type="component" value="Unassembled WGS sequence"/>
</dbReference>
<dbReference type="AlphaFoldDB" id="A0A7J9CXD2"/>
<evidence type="ECO:0008006" key="3">
    <source>
        <dbReference type="Google" id="ProtNLM"/>
    </source>
</evidence>
<gene>
    <name evidence="1" type="ORF">Gogos_021017</name>
</gene>
<feature type="non-terminal residue" evidence="1">
    <location>
        <position position="90"/>
    </location>
</feature>
<keyword evidence="2" id="KW-1185">Reference proteome</keyword>
<protein>
    <recommendedName>
        <fullName evidence="3">RNase H type-1 domain-containing protein</fullName>
    </recommendedName>
</protein>
<proteinExistence type="predicted"/>